<evidence type="ECO:0000313" key="9">
    <source>
        <dbReference type="Proteomes" id="UP000002630"/>
    </source>
</evidence>
<protein>
    <submittedName>
        <fullName evidence="8">High affinity phosphate transporter</fullName>
    </submittedName>
</protein>
<evidence type="ECO:0000256" key="6">
    <source>
        <dbReference type="ARBA" id="ARBA00023136"/>
    </source>
</evidence>
<feature type="transmembrane region" description="Helical" evidence="7">
    <location>
        <begin position="44"/>
        <end position="64"/>
    </location>
</feature>
<sequence length="191" mass="20913">MPPFICSGFLHLPGGWWCSFNFFRPQHIHSSSERILAPEATDQFLWILIVAAFGAFFAAFGIGANDVANAFATSVGAKALTIKQAVVLAGVFEFLGAVFLGSHVTKTIRKGIADIECFQDNPGILMYGNMCVVYTTGIWLLLASFFELPVSTTHSTIGGIVGMAMTYRGAGCVVWYEKNELFPYFTYLELI</sequence>
<evidence type="ECO:0000256" key="4">
    <source>
        <dbReference type="ARBA" id="ARBA00022692"/>
    </source>
</evidence>
<dbReference type="AlphaFoldDB" id="D7G5U7"/>
<keyword evidence="6 7" id="KW-0472">Membrane</keyword>
<evidence type="ECO:0000256" key="2">
    <source>
        <dbReference type="ARBA" id="ARBA00022448"/>
    </source>
</evidence>
<dbReference type="InterPro" id="IPR001204">
    <property type="entry name" value="Phos_transporter"/>
</dbReference>
<dbReference type="GO" id="GO:0016020">
    <property type="term" value="C:membrane"/>
    <property type="evidence" value="ECO:0007669"/>
    <property type="project" value="UniProtKB-SubCell"/>
</dbReference>
<reference evidence="8 9" key="1">
    <citation type="journal article" date="2010" name="Nature">
        <title>The Ectocarpus genome and the independent evolution of multicellularity in brown algae.</title>
        <authorList>
            <person name="Cock J.M."/>
            <person name="Sterck L."/>
            <person name="Rouze P."/>
            <person name="Scornet D."/>
            <person name="Allen A.E."/>
            <person name="Amoutzias G."/>
            <person name="Anthouard V."/>
            <person name="Artiguenave F."/>
            <person name="Aury J.M."/>
            <person name="Badger J.H."/>
            <person name="Beszteri B."/>
            <person name="Billiau K."/>
            <person name="Bonnet E."/>
            <person name="Bothwell J.H."/>
            <person name="Bowler C."/>
            <person name="Boyen C."/>
            <person name="Brownlee C."/>
            <person name="Carrano C.J."/>
            <person name="Charrier B."/>
            <person name="Cho G.Y."/>
            <person name="Coelho S.M."/>
            <person name="Collen J."/>
            <person name="Corre E."/>
            <person name="Da Silva C."/>
            <person name="Delage L."/>
            <person name="Delaroque N."/>
            <person name="Dittami S.M."/>
            <person name="Doulbeau S."/>
            <person name="Elias M."/>
            <person name="Farnham G."/>
            <person name="Gachon C.M."/>
            <person name="Gschloessl B."/>
            <person name="Heesch S."/>
            <person name="Jabbari K."/>
            <person name="Jubin C."/>
            <person name="Kawai H."/>
            <person name="Kimura K."/>
            <person name="Kloareg B."/>
            <person name="Kupper F.C."/>
            <person name="Lang D."/>
            <person name="Le Bail A."/>
            <person name="Leblanc C."/>
            <person name="Lerouge P."/>
            <person name="Lohr M."/>
            <person name="Lopez P.J."/>
            <person name="Martens C."/>
            <person name="Maumus F."/>
            <person name="Michel G."/>
            <person name="Miranda-Saavedra D."/>
            <person name="Morales J."/>
            <person name="Moreau H."/>
            <person name="Motomura T."/>
            <person name="Nagasato C."/>
            <person name="Napoli C.A."/>
            <person name="Nelson D.R."/>
            <person name="Nyvall-Collen P."/>
            <person name="Peters A.F."/>
            <person name="Pommier C."/>
            <person name="Potin P."/>
            <person name="Poulain J."/>
            <person name="Quesneville H."/>
            <person name="Read B."/>
            <person name="Rensing S.A."/>
            <person name="Ritter A."/>
            <person name="Rousvoal S."/>
            <person name="Samanta M."/>
            <person name="Samson G."/>
            <person name="Schroeder D.C."/>
            <person name="Segurens B."/>
            <person name="Strittmatter M."/>
            <person name="Tonon T."/>
            <person name="Tregear J.W."/>
            <person name="Valentin K."/>
            <person name="von Dassow P."/>
            <person name="Yamagishi T."/>
            <person name="Van de Peer Y."/>
            <person name="Wincker P."/>
        </authorList>
    </citation>
    <scope>NUCLEOTIDE SEQUENCE [LARGE SCALE GENOMIC DNA]</scope>
    <source>
        <strain evidence="9">Ec32 / CCAP1310/4</strain>
    </source>
</reference>
<keyword evidence="2" id="KW-0813">Transport</keyword>
<name>D7G5U7_ECTSI</name>
<evidence type="ECO:0000256" key="5">
    <source>
        <dbReference type="ARBA" id="ARBA00022989"/>
    </source>
</evidence>
<dbReference type="Pfam" id="PF01384">
    <property type="entry name" value="PHO4"/>
    <property type="match status" value="1"/>
</dbReference>
<feature type="transmembrane region" description="Helical" evidence="7">
    <location>
        <begin position="157"/>
        <end position="176"/>
    </location>
</feature>
<dbReference type="GO" id="GO:0035435">
    <property type="term" value="P:phosphate ion transmembrane transport"/>
    <property type="evidence" value="ECO:0007669"/>
    <property type="project" value="TreeGrafter"/>
</dbReference>
<comment type="subcellular location">
    <subcellularLocation>
        <location evidence="1">Membrane</location>
        <topology evidence="1">Multi-pass membrane protein</topology>
    </subcellularLocation>
</comment>
<keyword evidence="5 7" id="KW-1133">Transmembrane helix</keyword>
<proteinExistence type="predicted"/>
<feature type="transmembrane region" description="Helical" evidence="7">
    <location>
        <begin position="124"/>
        <end position="145"/>
    </location>
</feature>
<evidence type="ECO:0000256" key="7">
    <source>
        <dbReference type="SAM" id="Phobius"/>
    </source>
</evidence>
<dbReference type="eggNOG" id="KOG2493">
    <property type="taxonomic scope" value="Eukaryota"/>
</dbReference>
<evidence type="ECO:0000313" key="8">
    <source>
        <dbReference type="EMBL" id="CBJ33891.1"/>
    </source>
</evidence>
<feature type="transmembrane region" description="Helical" evidence="7">
    <location>
        <begin position="85"/>
        <end position="104"/>
    </location>
</feature>
<dbReference type="EMBL" id="FN649760">
    <property type="protein sequence ID" value="CBJ33891.1"/>
    <property type="molecule type" value="Genomic_DNA"/>
</dbReference>
<organism evidence="8 9">
    <name type="scientific">Ectocarpus siliculosus</name>
    <name type="common">Brown alga</name>
    <name type="synonym">Conferva siliculosa</name>
    <dbReference type="NCBI Taxonomy" id="2880"/>
    <lineage>
        <taxon>Eukaryota</taxon>
        <taxon>Sar</taxon>
        <taxon>Stramenopiles</taxon>
        <taxon>Ochrophyta</taxon>
        <taxon>PX clade</taxon>
        <taxon>Phaeophyceae</taxon>
        <taxon>Ectocarpales</taxon>
        <taxon>Ectocarpaceae</taxon>
        <taxon>Ectocarpus</taxon>
    </lineage>
</organism>
<accession>D7G5U7</accession>
<gene>
    <name evidence="8" type="ORF">Esi_0674_0003</name>
</gene>
<dbReference type="OrthoDB" id="67021at2759"/>
<dbReference type="STRING" id="2880.D7G5U7"/>
<keyword evidence="4 7" id="KW-0812">Transmembrane</keyword>
<dbReference type="PANTHER" id="PTHR11101:SF80">
    <property type="entry name" value="PHOSPHATE TRANSPORTER"/>
    <property type="match status" value="1"/>
</dbReference>
<dbReference type="GO" id="GO:0005315">
    <property type="term" value="F:phosphate transmembrane transporter activity"/>
    <property type="evidence" value="ECO:0007669"/>
    <property type="project" value="InterPro"/>
</dbReference>
<dbReference type="InParanoid" id="D7G5U7"/>
<dbReference type="Proteomes" id="UP000002630">
    <property type="component" value="Unassembled WGS sequence"/>
</dbReference>
<dbReference type="PANTHER" id="PTHR11101">
    <property type="entry name" value="PHOSPHATE TRANSPORTER"/>
    <property type="match status" value="1"/>
</dbReference>
<evidence type="ECO:0000256" key="1">
    <source>
        <dbReference type="ARBA" id="ARBA00004141"/>
    </source>
</evidence>
<keyword evidence="9" id="KW-1185">Reference proteome</keyword>
<keyword evidence="3" id="KW-0592">Phosphate transport</keyword>
<evidence type="ECO:0000256" key="3">
    <source>
        <dbReference type="ARBA" id="ARBA00022592"/>
    </source>
</evidence>